<sequence>MNPHEWKDAIQRLQRHFEPNHQSAVSNNVGNTSTSSNNWDAFCEYSTRYGALEPHGSNVGWTELGPPSGSDYRRSSEVEELDGGELEMNEQDKELVRKRQQLREIEERIIHKKASIALKTVGQLENNTTAGVSCDAETLRDRVNVILQQRCPLGFLSKVRSHKDRTNSSSLSKEGLLQQQHPLKLRVEALMTQRRSDACIQAANRDKTPEATLPPPSRSLASPAEEDNSVNKGFERFLSILNKGVDMDMLSRIVTADREDLPLRRERLNVQSSDVDKKSDSVFSSESRRSDSRTNSSEAKTEPLAERLSLPDVEEKKNARGHNSRSKSPPVAKKKMKKKKKEEEEAKPKVDEKQEQLQNILRTLGLNLDADEMNKLTDRTQERLYGKKAEGRWRTGEEESRQRGSNRDSSTSSSSSSSSSSLSSSSSSRSSSRSFSRSPSPRQRQDGGHGSEEAQEDPNRFGMNSQQIYTYQHPLNQTFPLPHPAASAYPGYNQSQYYHYTNNHSVTYSAATHSLWPQMAFHYPNYSYPVVPVQDATSYHHRSLENFIPYENELATIEGQEATASRPRCLKAVKLKEVQLKREPCLKQLVAGPRKKRKKKNPPSKRARIKRKKQRQKMAQQKEADKAKDLQDGESDGDDSNISQSDEEKPELTEQEIKAKLRKTLEAFNQKAKHTSQLPQPTLMQPANSLTSENG</sequence>
<feature type="compositionally biased region" description="Basic and acidic residues" evidence="1">
    <location>
        <begin position="646"/>
        <end position="665"/>
    </location>
</feature>
<accession>A0A9Y4NC09</accession>
<proteinExistence type="predicted"/>
<feature type="compositionally biased region" description="Basic and acidic residues" evidence="1">
    <location>
        <begin position="341"/>
        <end position="355"/>
    </location>
</feature>
<dbReference type="RefSeq" id="XP_008292529.1">
    <property type="nucleotide sequence ID" value="XM_008294307.1"/>
</dbReference>
<dbReference type="AlphaFoldDB" id="A0A9Y4NC09"/>
<feature type="compositionally biased region" description="Low complexity" evidence="1">
    <location>
        <begin position="407"/>
        <end position="440"/>
    </location>
</feature>
<keyword evidence="2" id="KW-1185">Reference proteome</keyword>
<feature type="compositionally biased region" description="Basic and acidic residues" evidence="1">
    <location>
        <begin position="271"/>
        <end position="292"/>
    </location>
</feature>
<protein>
    <submittedName>
        <fullName evidence="3 4">Arginine/serine-rich protein PNISR-like</fullName>
    </submittedName>
</protein>
<dbReference type="InterPro" id="IPR039715">
    <property type="entry name" value="ZCCHC10"/>
</dbReference>
<feature type="region of interest" description="Disordered" evidence="1">
    <location>
        <begin position="204"/>
        <end position="228"/>
    </location>
</feature>
<evidence type="ECO:0000256" key="1">
    <source>
        <dbReference type="SAM" id="MobiDB-lite"/>
    </source>
</evidence>
<evidence type="ECO:0000313" key="4">
    <source>
        <dbReference type="RefSeq" id="XP_008292529.1"/>
    </source>
</evidence>
<evidence type="ECO:0000313" key="2">
    <source>
        <dbReference type="Proteomes" id="UP000694891"/>
    </source>
</evidence>
<feature type="compositionally biased region" description="Basic and acidic residues" evidence="1">
    <location>
        <begin position="443"/>
        <end position="452"/>
    </location>
</feature>
<dbReference type="RefSeq" id="XP_008292528.1">
    <property type="nucleotide sequence ID" value="XM_008294306.1"/>
</dbReference>
<dbReference type="PANTHER" id="PTHR13491">
    <property type="entry name" value="ZCCHC10 PROTEIN"/>
    <property type="match status" value="1"/>
</dbReference>
<reference evidence="3 4" key="1">
    <citation type="submission" date="2025-04" db="UniProtKB">
        <authorList>
            <consortium name="RefSeq"/>
        </authorList>
    </citation>
    <scope>IDENTIFICATION</scope>
</reference>
<dbReference type="Proteomes" id="UP000694891">
    <property type="component" value="Unplaced"/>
</dbReference>
<organism evidence="2 5">
    <name type="scientific">Stegastes partitus</name>
    <name type="common">bicolor damselfish</name>
    <dbReference type="NCBI Taxonomy" id="144197"/>
    <lineage>
        <taxon>Eukaryota</taxon>
        <taxon>Metazoa</taxon>
        <taxon>Chordata</taxon>
        <taxon>Craniata</taxon>
        <taxon>Vertebrata</taxon>
        <taxon>Euteleostomi</taxon>
        <taxon>Actinopterygii</taxon>
        <taxon>Neopterygii</taxon>
        <taxon>Teleostei</taxon>
        <taxon>Neoteleostei</taxon>
        <taxon>Acanthomorphata</taxon>
        <taxon>Ovalentaria</taxon>
        <taxon>Pomacentridae</taxon>
        <taxon>Stegastes</taxon>
    </lineage>
</organism>
<feature type="compositionally biased region" description="Basic and acidic residues" evidence="1">
    <location>
        <begin position="379"/>
        <end position="406"/>
    </location>
</feature>
<dbReference type="GeneID" id="103366540"/>
<evidence type="ECO:0000313" key="3">
    <source>
        <dbReference type="RefSeq" id="XP_008292528.1"/>
    </source>
</evidence>
<feature type="region of interest" description="Disordered" evidence="1">
    <location>
        <begin position="379"/>
        <end position="459"/>
    </location>
</feature>
<feature type="region of interest" description="Disordered" evidence="1">
    <location>
        <begin position="271"/>
        <end position="356"/>
    </location>
</feature>
<dbReference type="PANTHER" id="PTHR13491:SF0">
    <property type="entry name" value="ZINC FINGER CCHC DOMAIN-CONTAINING PROTEIN 10"/>
    <property type="match status" value="1"/>
</dbReference>
<dbReference type="RefSeq" id="XP_008292530.1">
    <property type="nucleotide sequence ID" value="XM_008294308.1"/>
</dbReference>
<feature type="compositionally biased region" description="Basic residues" evidence="1">
    <location>
        <begin position="593"/>
        <end position="616"/>
    </location>
</feature>
<name>A0A9Y4NC09_9TELE</name>
<feature type="compositionally biased region" description="Polar residues" evidence="1">
    <location>
        <begin position="675"/>
        <end position="695"/>
    </location>
</feature>
<gene>
    <name evidence="3 4 5" type="primary">LOC103366540</name>
</gene>
<feature type="compositionally biased region" description="Basic and acidic residues" evidence="1">
    <location>
        <begin position="620"/>
        <end position="631"/>
    </location>
</feature>
<feature type="region of interest" description="Disordered" evidence="1">
    <location>
        <begin position="586"/>
        <end position="695"/>
    </location>
</feature>
<evidence type="ECO:0000313" key="5">
    <source>
        <dbReference type="RefSeq" id="XP_008292530.1"/>
    </source>
</evidence>